<evidence type="ECO:0000313" key="4">
    <source>
        <dbReference type="EMBL" id="SDI36389.1"/>
    </source>
</evidence>
<sequence>MDGNDTRNETRSWIGRAMPRREDPALLQGRGRFVDDIMPTGCVFIEFLRSTVPAGTISSLDVADARDMPGVLAVYTADDLGETGPSAVNRLIPDAPVRPFDILARGAVSSVGQPVAAIVAETREAARDAAEAIWLDIEEAETAHSPQTIARWEGGEQQTETAFEVAAHVDHARVAPFALEPRACLAEPVGHGLRVWMSTQTPFRGRDDLARILGIDADLIQVIAPDVGGAFGGKASIFPEDVMTAFAARALGRPVKWTATRSDEFMAATQGRGAASSGVLGCDETGRFTRLAGQFRFDLGSWTPYSAYAPARNAGRILPGPYDVPAVTADLDVCFSATAPMNIYRGAGRPEAAMLIERLVDKAANAAGLDPLDIRRRNLRDGRTPGTAVTREWIDTGDYAALLDALENRADYARKRAVQAERRAAGEVVGIGIALYIEPCGQGWETAQVTLRPDGAFAAQTGSSAQGQGRQTAWAQIVADALGVRPDRVTIGEGDTADLPNGIGALASRSTAIGGSAMMRAAEKLRGQIATALGVDHLESDHTGVWLDGAHLRWDEVAERLPAETRVVVETFTAPHEAWASGAALAQVAIDPDTGRTTVEEITWIDDAGRVVNQMLVEGQLLGGLAQGLGCVLSERVAYDPDGQLLTGSLMDYAVPRAKDMPRAILLDKLPTPSAANPLGAKGVGEAGCIAVPPAVLNALQDAILPFTDQDLPLPATPEILWRAINSPKEAT</sequence>
<dbReference type="Gene3D" id="3.30.365.10">
    <property type="entry name" value="Aldehyde oxidase/xanthine dehydrogenase, molybdopterin binding domain"/>
    <property type="match status" value="4"/>
</dbReference>
<accession>A0A1G8JZ34</accession>
<dbReference type="GO" id="GO:0005506">
    <property type="term" value="F:iron ion binding"/>
    <property type="evidence" value="ECO:0007669"/>
    <property type="project" value="InterPro"/>
</dbReference>
<dbReference type="AlphaFoldDB" id="A0A1G8JZ34"/>
<dbReference type="Gene3D" id="3.90.1170.50">
    <property type="entry name" value="Aldehyde oxidase/xanthine dehydrogenase, a/b hammerhead"/>
    <property type="match status" value="1"/>
</dbReference>
<keyword evidence="1" id="KW-0500">Molybdenum</keyword>
<dbReference type="PANTHER" id="PTHR11908">
    <property type="entry name" value="XANTHINE DEHYDROGENASE"/>
    <property type="match status" value="1"/>
</dbReference>
<dbReference type="InterPro" id="IPR008274">
    <property type="entry name" value="AldOxase/xan_DH_MoCoBD1"/>
</dbReference>
<feature type="domain" description="Aldehyde oxidase/xanthine dehydrogenase a/b hammerhead" evidence="3">
    <location>
        <begin position="28"/>
        <end position="141"/>
    </location>
</feature>
<dbReference type="Pfam" id="PF20256">
    <property type="entry name" value="MoCoBD_2"/>
    <property type="match status" value="1"/>
</dbReference>
<dbReference type="InterPro" id="IPR037165">
    <property type="entry name" value="AldOxase/xan_DH_Mopterin-bd_sf"/>
</dbReference>
<protein>
    <submittedName>
        <fullName evidence="4">Carbon-monoxide dehydrogenase large subunit</fullName>
    </submittedName>
</protein>
<evidence type="ECO:0000256" key="1">
    <source>
        <dbReference type="ARBA" id="ARBA00022505"/>
    </source>
</evidence>
<dbReference type="InterPro" id="IPR046867">
    <property type="entry name" value="AldOxase/xan_DH_MoCoBD2"/>
</dbReference>
<keyword evidence="2" id="KW-0560">Oxidoreductase</keyword>
<gene>
    <name evidence="4" type="ORF">SAMN05421850_102332</name>
</gene>
<proteinExistence type="predicted"/>
<keyword evidence="5" id="KW-1185">Reference proteome</keyword>
<dbReference type="InterPro" id="IPR016208">
    <property type="entry name" value="Ald_Oxase/xanthine_DH-like"/>
</dbReference>
<evidence type="ECO:0000313" key="5">
    <source>
        <dbReference type="Proteomes" id="UP000199340"/>
    </source>
</evidence>
<dbReference type="InterPro" id="IPR000674">
    <property type="entry name" value="Ald_Oxase/Xan_DH_a/b"/>
</dbReference>
<dbReference type="STRING" id="490829.SAMN05421850_102332"/>
<dbReference type="SMART" id="SM01008">
    <property type="entry name" value="Ald_Xan_dh_C"/>
    <property type="match status" value="1"/>
</dbReference>
<dbReference type="EMBL" id="FNEB01000002">
    <property type="protein sequence ID" value="SDI36389.1"/>
    <property type="molecule type" value="Genomic_DNA"/>
</dbReference>
<dbReference type="OrthoDB" id="9758509at2"/>
<dbReference type="Pfam" id="PF01315">
    <property type="entry name" value="Ald_Xan_dh_C"/>
    <property type="match status" value="1"/>
</dbReference>
<dbReference type="Proteomes" id="UP000199340">
    <property type="component" value="Unassembled WGS sequence"/>
</dbReference>
<dbReference type="SUPFAM" id="SSF54665">
    <property type="entry name" value="CO dehydrogenase molybdoprotein N-domain-like"/>
    <property type="match status" value="1"/>
</dbReference>
<dbReference type="SUPFAM" id="SSF56003">
    <property type="entry name" value="Molybdenum cofactor-binding domain"/>
    <property type="match status" value="1"/>
</dbReference>
<reference evidence="4 5" key="1">
    <citation type="submission" date="2016-10" db="EMBL/GenBank/DDBJ databases">
        <authorList>
            <person name="de Groot N.N."/>
        </authorList>
    </citation>
    <scope>NUCLEOTIDE SEQUENCE [LARGE SCALE GENOMIC DNA]</scope>
    <source>
        <strain evidence="4 5">DSM 28010</strain>
    </source>
</reference>
<dbReference type="PANTHER" id="PTHR11908:SF132">
    <property type="entry name" value="ALDEHYDE OXIDASE 1-RELATED"/>
    <property type="match status" value="1"/>
</dbReference>
<dbReference type="RefSeq" id="WP_090027741.1">
    <property type="nucleotide sequence ID" value="NZ_FNEB01000002.1"/>
</dbReference>
<name>A0A1G8JZ34_9RHOB</name>
<dbReference type="InterPro" id="IPR036856">
    <property type="entry name" value="Ald_Oxase/Xan_DH_a/b_sf"/>
</dbReference>
<evidence type="ECO:0000256" key="2">
    <source>
        <dbReference type="ARBA" id="ARBA00023002"/>
    </source>
</evidence>
<dbReference type="Pfam" id="PF02738">
    <property type="entry name" value="MoCoBD_1"/>
    <property type="match status" value="1"/>
</dbReference>
<organism evidence="4 5">
    <name type="scientific">Lutimaribacter saemankumensis</name>
    <dbReference type="NCBI Taxonomy" id="490829"/>
    <lineage>
        <taxon>Bacteria</taxon>
        <taxon>Pseudomonadati</taxon>
        <taxon>Pseudomonadota</taxon>
        <taxon>Alphaproteobacteria</taxon>
        <taxon>Rhodobacterales</taxon>
        <taxon>Roseobacteraceae</taxon>
        <taxon>Lutimaribacter</taxon>
    </lineage>
</organism>
<dbReference type="GO" id="GO:0016491">
    <property type="term" value="F:oxidoreductase activity"/>
    <property type="evidence" value="ECO:0007669"/>
    <property type="project" value="UniProtKB-KW"/>
</dbReference>
<evidence type="ECO:0000259" key="3">
    <source>
        <dbReference type="SMART" id="SM01008"/>
    </source>
</evidence>